<dbReference type="Proteomes" id="UP000269198">
    <property type="component" value="Unassembled WGS sequence"/>
</dbReference>
<dbReference type="RefSeq" id="WP_123202324.1">
    <property type="nucleotide sequence ID" value="NZ_RJMB01000017.1"/>
</dbReference>
<dbReference type="OrthoDB" id="950695at2"/>
<keyword evidence="3" id="KW-1185">Reference proteome</keyword>
<accession>A0A3N0E692</accession>
<feature type="compositionally biased region" description="Polar residues" evidence="1">
    <location>
        <begin position="267"/>
        <end position="277"/>
    </location>
</feature>
<reference evidence="2 3" key="1">
    <citation type="submission" date="2018-11" db="EMBL/GenBank/DDBJ databases">
        <title>The genome draft of YIM 96095.</title>
        <authorList>
            <person name="Tang S.-K."/>
            <person name="Chunyu W.-X."/>
            <person name="Feng Y.-Z."/>
        </authorList>
    </citation>
    <scope>NUCLEOTIDE SEQUENCE [LARGE SCALE GENOMIC DNA]</scope>
    <source>
        <strain evidence="2 3">YIM 96095</strain>
    </source>
</reference>
<dbReference type="EMBL" id="RJMB01000017">
    <property type="protein sequence ID" value="RNL83357.1"/>
    <property type="molecule type" value="Genomic_DNA"/>
</dbReference>
<dbReference type="AlphaFoldDB" id="A0A3N0E692"/>
<feature type="region of interest" description="Disordered" evidence="1">
    <location>
        <begin position="255"/>
        <end position="285"/>
    </location>
</feature>
<protein>
    <recommendedName>
        <fullName evidence="4">ParB/Sulfiredoxin domain-containing protein</fullName>
    </recommendedName>
</protein>
<proteinExistence type="predicted"/>
<evidence type="ECO:0008006" key="4">
    <source>
        <dbReference type="Google" id="ProtNLM"/>
    </source>
</evidence>
<organism evidence="2 3">
    <name type="scientific">Halostreptopolyspora alba</name>
    <dbReference type="NCBI Taxonomy" id="2487137"/>
    <lineage>
        <taxon>Bacteria</taxon>
        <taxon>Bacillati</taxon>
        <taxon>Actinomycetota</taxon>
        <taxon>Actinomycetes</taxon>
        <taxon>Streptosporangiales</taxon>
        <taxon>Nocardiopsidaceae</taxon>
        <taxon>Halostreptopolyspora</taxon>
    </lineage>
</organism>
<name>A0A3N0E692_9ACTN</name>
<evidence type="ECO:0000313" key="3">
    <source>
        <dbReference type="Proteomes" id="UP000269198"/>
    </source>
</evidence>
<evidence type="ECO:0000313" key="2">
    <source>
        <dbReference type="EMBL" id="RNL83357.1"/>
    </source>
</evidence>
<gene>
    <name evidence="2" type="ORF">EFW17_16675</name>
</gene>
<evidence type="ECO:0000256" key="1">
    <source>
        <dbReference type="SAM" id="MobiDB-lite"/>
    </source>
</evidence>
<sequence length="285" mass="32047">MKTTVMLVTPAQAHEWLEKNSNNRPLNRTTIEQFTKQIARGEWQLTHQAIAFDEEGELLDGQHRLHAIIRADTPVQAMVVEGAPRASFTVLDTGRKRTGKDVLHLAGEENTVHLASALRGLYLYQVAPDASWSGSSSMVSNDQLVEILEKNPGMRHALTKATAIHRSVRITVTAAAIGWYVTSQARPDIDQSPWFDGLTTGAELKHGDPRLTLRNTMMSLSSGKRLRKREDSREHLFYYIKAWNAWAEGKQQKILRRSPNERMPVPTTRQGKTTSRAEGNIFSVE</sequence>
<comment type="caution">
    <text evidence="2">The sequence shown here is derived from an EMBL/GenBank/DDBJ whole genome shotgun (WGS) entry which is preliminary data.</text>
</comment>